<dbReference type="CDD" id="cd04847">
    <property type="entry name" value="Peptidases_S8_Subtilisin_like_2"/>
    <property type="match status" value="1"/>
</dbReference>
<evidence type="ECO:0000313" key="3">
    <source>
        <dbReference type="EMBL" id="MFC3105022.1"/>
    </source>
</evidence>
<organism evidence="3 4">
    <name type="scientific">Salinisphaera aquimarina</name>
    <dbReference type="NCBI Taxonomy" id="2094031"/>
    <lineage>
        <taxon>Bacteria</taxon>
        <taxon>Pseudomonadati</taxon>
        <taxon>Pseudomonadota</taxon>
        <taxon>Gammaproteobacteria</taxon>
        <taxon>Salinisphaerales</taxon>
        <taxon>Salinisphaeraceae</taxon>
        <taxon>Salinisphaera</taxon>
    </lineage>
</organism>
<dbReference type="Gene3D" id="3.40.50.200">
    <property type="entry name" value="Peptidase S8/S53 domain"/>
    <property type="match status" value="1"/>
</dbReference>
<evidence type="ECO:0000259" key="2">
    <source>
        <dbReference type="Pfam" id="PF00082"/>
    </source>
</evidence>
<dbReference type="Pfam" id="PF00082">
    <property type="entry name" value="Peptidase_S8"/>
    <property type="match status" value="1"/>
</dbReference>
<protein>
    <submittedName>
        <fullName evidence="3">S8 family peptidase</fullName>
    </submittedName>
</protein>
<comment type="caution">
    <text evidence="3">The sequence shown here is derived from an EMBL/GenBank/DDBJ whole genome shotgun (WGS) entry which is preliminary data.</text>
</comment>
<evidence type="ECO:0000313" key="4">
    <source>
        <dbReference type="Proteomes" id="UP001595462"/>
    </source>
</evidence>
<feature type="region of interest" description="Disordered" evidence="1">
    <location>
        <begin position="1"/>
        <end position="29"/>
    </location>
</feature>
<dbReference type="EMBL" id="JBHRSS010000006">
    <property type="protein sequence ID" value="MFC3105022.1"/>
    <property type="molecule type" value="Genomic_DNA"/>
</dbReference>
<reference evidence="4" key="1">
    <citation type="journal article" date="2019" name="Int. J. Syst. Evol. Microbiol.">
        <title>The Global Catalogue of Microorganisms (GCM) 10K type strain sequencing project: providing services to taxonomists for standard genome sequencing and annotation.</title>
        <authorList>
            <consortium name="The Broad Institute Genomics Platform"/>
            <consortium name="The Broad Institute Genome Sequencing Center for Infectious Disease"/>
            <person name="Wu L."/>
            <person name="Ma J."/>
        </authorList>
    </citation>
    <scope>NUCLEOTIDE SEQUENCE [LARGE SCALE GENOMIC DNA]</scope>
    <source>
        <strain evidence="4">KCTC 52640</strain>
    </source>
</reference>
<proteinExistence type="predicted"/>
<sequence>MAGQDEPNKPHFFLQNNAQSEPFSRPPRTIATNAPTVRDRHAHGNLLLGQLQALAQTQANAKRVQQESGLVDGFGLQIEFQSFPEIELAFERLDRRGSGIELRNVRHEGDFTYAMVFVPEGQLDAFENLIASYLDETRDGRQPRNASLLNTIAAIRAATLNDLWTDDPALLPTSDNDTLWWEVWLPAGDDRQITIQRFSDAAIGLGFKLAESKLEFPERTVLMMFGSVGQMKRSVQVLNSIAELRRVKETADFFDSQPNEEQAEWLEELKNRLFFNFNGANTPHVCLFDMGVNNGHELLAPALADEDKHTVNPAWGKNDTDGHGTGLAGVALLGNLTPLLDNNQQIRIAHRLESVKLLPQNNANDHDPEHHGYLTIQAVASPEITAPQRQRVFSSSITAKGNRDRGRPSAWSATIDRLAADAENEAERPRLFILAAGNIEDNHAWDQYPDSNTTDSIHDPAQAWNALTIGACSHLVNITEPDTQGYQPVAPEGGLSPFSTTSQNWQAHWALKPDVVFEGGNVAKNELGAIGIPSLCLLTTGHQPDTRLFTTTNATSAASALAARMAAQLMAEYPNLWPETIRALMVHSARWTPAMKQMFLPGNGQPTKTQMAALVRHCGFGEPTLDRAMWSLENSLTMVCESRLRPYVREQNSEPKFRDMNLHRLPWPLPELEALGETDVEMRVTLSYFIEPNPSARGVKSRYRYESHCLRFDVKRPLESEEFFRARINAAARDEDGHTRARGSDNKWAIGTDNRHKGSLHSDIWTGSAAELASRGMVAVYPATGWWKTRKSLERYDLQVRYSLLISITAPDVEAKLYTAVANQIGTPVVVET</sequence>
<dbReference type="Proteomes" id="UP001595462">
    <property type="component" value="Unassembled WGS sequence"/>
</dbReference>
<accession>A0ABV7EQJ1</accession>
<keyword evidence="4" id="KW-1185">Reference proteome</keyword>
<feature type="domain" description="Peptidase S8/S53" evidence="2">
    <location>
        <begin position="283"/>
        <end position="621"/>
    </location>
</feature>
<evidence type="ECO:0000256" key="1">
    <source>
        <dbReference type="SAM" id="MobiDB-lite"/>
    </source>
</evidence>
<name>A0ABV7EQJ1_9GAMM</name>
<dbReference type="InterPro" id="IPR000209">
    <property type="entry name" value="Peptidase_S8/S53_dom"/>
</dbReference>
<dbReference type="InterPro" id="IPR036852">
    <property type="entry name" value="Peptidase_S8/S53_dom_sf"/>
</dbReference>
<dbReference type="InterPro" id="IPR034074">
    <property type="entry name" value="Y4bN_pept_dom"/>
</dbReference>
<gene>
    <name evidence="3" type="ORF">ACFOSU_14165</name>
</gene>
<dbReference type="SUPFAM" id="SSF52743">
    <property type="entry name" value="Subtilisin-like"/>
    <property type="match status" value="1"/>
</dbReference>
<dbReference type="RefSeq" id="WP_380690580.1">
    <property type="nucleotide sequence ID" value="NZ_JBHRSS010000006.1"/>
</dbReference>